<gene>
    <name evidence="1" type="ORF">CIRG_05236</name>
</gene>
<dbReference type="AlphaFoldDB" id="A0A0J6YCZ5"/>
<proteinExistence type="predicted"/>
<evidence type="ECO:0000313" key="1">
    <source>
        <dbReference type="EMBL" id="KMP05555.1"/>
    </source>
</evidence>
<dbReference type="EMBL" id="DS028095">
    <property type="protein sequence ID" value="KMP05555.1"/>
    <property type="molecule type" value="Genomic_DNA"/>
</dbReference>
<reference evidence="2" key="1">
    <citation type="journal article" date="2010" name="Genome Res.">
        <title>Population genomic sequencing of Coccidioides fungi reveals recent hybridization and transposon control.</title>
        <authorList>
            <person name="Neafsey D.E."/>
            <person name="Barker B.M."/>
            <person name="Sharpton T.J."/>
            <person name="Stajich J.E."/>
            <person name="Park D.J."/>
            <person name="Whiston E."/>
            <person name="Hung C.-Y."/>
            <person name="McMahan C."/>
            <person name="White J."/>
            <person name="Sykes S."/>
            <person name="Heiman D."/>
            <person name="Young S."/>
            <person name="Zeng Q."/>
            <person name="Abouelleil A."/>
            <person name="Aftuck L."/>
            <person name="Bessette D."/>
            <person name="Brown A."/>
            <person name="FitzGerald M."/>
            <person name="Lui A."/>
            <person name="Macdonald J.P."/>
            <person name="Priest M."/>
            <person name="Orbach M.J."/>
            <person name="Galgiani J.N."/>
            <person name="Kirkland T.N."/>
            <person name="Cole G.T."/>
            <person name="Birren B.W."/>
            <person name="Henn M.R."/>
            <person name="Taylor J.W."/>
            <person name="Rounsley S.D."/>
        </authorList>
    </citation>
    <scope>NUCLEOTIDE SEQUENCE [LARGE SCALE GENOMIC DNA]</scope>
    <source>
        <strain evidence="2">RMSCC 2394</strain>
    </source>
</reference>
<sequence length="166" mass="18238">MRRPGKCYQSIPKRVIRMIEISQLLPAMSSYWLWLGESPIYVLRLDGVSVPILALPLSGSEIRLQTFPKGCVDQRLTSLPPAGSGDLVSLSMDDPPRVISFIRPSPSGSLAEWYSLAQRETWKATASCQEVSSCGHSVRHLDRAAEARVSWPTYPPSGPSLRSAAT</sequence>
<name>A0A0J6YCZ5_COCIT</name>
<evidence type="ECO:0000313" key="2">
    <source>
        <dbReference type="Proteomes" id="UP000054565"/>
    </source>
</evidence>
<dbReference type="Proteomes" id="UP000054565">
    <property type="component" value="Unassembled WGS sequence"/>
</dbReference>
<protein>
    <submittedName>
        <fullName evidence="1">Uncharacterized protein</fullName>
    </submittedName>
</protein>
<organism evidence="1 2">
    <name type="scientific">Coccidioides immitis RMSCC 2394</name>
    <dbReference type="NCBI Taxonomy" id="404692"/>
    <lineage>
        <taxon>Eukaryota</taxon>
        <taxon>Fungi</taxon>
        <taxon>Dikarya</taxon>
        <taxon>Ascomycota</taxon>
        <taxon>Pezizomycotina</taxon>
        <taxon>Eurotiomycetes</taxon>
        <taxon>Eurotiomycetidae</taxon>
        <taxon>Onygenales</taxon>
        <taxon>Onygenaceae</taxon>
        <taxon>Coccidioides</taxon>
    </lineage>
</organism>
<accession>A0A0J6YCZ5</accession>